<gene>
    <name evidence="2" type="ORF">PR048_011414</name>
</gene>
<accession>A0ABQ9HMU3</accession>
<dbReference type="Proteomes" id="UP001159363">
    <property type="component" value="Chromosome X"/>
</dbReference>
<keyword evidence="3" id="KW-1185">Reference proteome</keyword>
<proteinExistence type="predicted"/>
<comment type="caution">
    <text evidence="2">The sequence shown here is derived from an EMBL/GenBank/DDBJ whole genome shotgun (WGS) entry which is preliminary data.</text>
</comment>
<name>A0ABQ9HMU3_9NEOP</name>
<evidence type="ECO:0000313" key="2">
    <source>
        <dbReference type="EMBL" id="KAJ8885218.1"/>
    </source>
</evidence>
<evidence type="ECO:0000313" key="3">
    <source>
        <dbReference type="Proteomes" id="UP001159363"/>
    </source>
</evidence>
<reference evidence="2 3" key="1">
    <citation type="submission" date="2023-02" db="EMBL/GenBank/DDBJ databases">
        <title>LHISI_Scaffold_Assembly.</title>
        <authorList>
            <person name="Stuart O.P."/>
            <person name="Cleave R."/>
            <person name="Magrath M.J.L."/>
            <person name="Mikheyev A.S."/>
        </authorList>
    </citation>
    <scope>NUCLEOTIDE SEQUENCE [LARGE SCALE GENOMIC DNA]</scope>
    <source>
        <strain evidence="2">Daus_M_001</strain>
        <tissue evidence="2">Leg muscle</tissue>
    </source>
</reference>
<dbReference type="EMBL" id="JARBHB010000004">
    <property type="protein sequence ID" value="KAJ8885218.1"/>
    <property type="molecule type" value="Genomic_DNA"/>
</dbReference>
<sequence>MARKSQSCEQRLKKKREAERKRYALMKTKAKEDPNLLQEMEEISRQKYKKRRLKKQVKLTAEMTARERRLKRKQWRKNTAFSRQRITFPQTNTPPESGEEELEIVVDKEKKKVGSKKDRELKKKDTTIKKLKQKLLKYGRVKICYNKGRKKKQSSAKIERDITAFFEDERNSRILHRKKDVIKSASDRQQVQYLEDDMNNLYEKFKTEDPSKRENIIYGTNSDDGDDLNLTIKTRNTNIDLNSNMTVTVLSDIYSEEDFRVEYLVRCSKEHDFFKGIPNSVNRECSVSDIIDIVLNPTII</sequence>
<protein>
    <submittedName>
        <fullName evidence="2">Uncharacterized protein</fullName>
    </submittedName>
</protein>
<feature type="region of interest" description="Disordered" evidence="1">
    <location>
        <begin position="1"/>
        <end position="20"/>
    </location>
</feature>
<organism evidence="2 3">
    <name type="scientific">Dryococelus australis</name>
    <dbReference type="NCBI Taxonomy" id="614101"/>
    <lineage>
        <taxon>Eukaryota</taxon>
        <taxon>Metazoa</taxon>
        <taxon>Ecdysozoa</taxon>
        <taxon>Arthropoda</taxon>
        <taxon>Hexapoda</taxon>
        <taxon>Insecta</taxon>
        <taxon>Pterygota</taxon>
        <taxon>Neoptera</taxon>
        <taxon>Polyneoptera</taxon>
        <taxon>Phasmatodea</taxon>
        <taxon>Verophasmatodea</taxon>
        <taxon>Anareolatae</taxon>
        <taxon>Phasmatidae</taxon>
        <taxon>Eurycanthinae</taxon>
        <taxon>Dryococelus</taxon>
    </lineage>
</organism>
<evidence type="ECO:0000256" key="1">
    <source>
        <dbReference type="SAM" id="MobiDB-lite"/>
    </source>
</evidence>